<protein>
    <submittedName>
        <fullName evidence="2">Uncharacterized protein</fullName>
    </submittedName>
</protein>
<reference evidence="2" key="1">
    <citation type="submission" date="2022-12" db="EMBL/GenBank/DDBJ databases">
        <authorList>
            <person name="Petersen C."/>
        </authorList>
    </citation>
    <scope>NUCLEOTIDE SEQUENCE</scope>
    <source>
        <strain evidence="2">IBT 35673</strain>
    </source>
</reference>
<evidence type="ECO:0000313" key="3">
    <source>
        <dbReference type="Proteomes" id="UP001147695"/>
    </source>
</evidence>
<feature type="region of interest" description="Disordered" evidence="1">
    <location>
        <begin position="38"/>
        <end position="62"/>
    </location>
</feature>
<dbReference type="AlphaFoldDB" id="A0A9W9R8T1"/>
<proteinExistence type="predicted"/>
<dbReference type="EMBL" id="JAPZBQ010000001">
    <property type="protein sequence ID" value="KAJ5352933.1"/>
    <property type="molecule type" value="Genomic_DNA"/>
</dbReference>
<organism evidence="2 3">
    <name type="scientific">Penicillium brevicompactum</name>
    <dbReference type="NCBI Taxonomy" id="5074"/>
    <lineage>
        <taxon>Eukaryota</taxon>
        <taxon>Fungi</taxon>
        <taxon>Dikarya</taxon>
        <taxon>Ascomycota</taxon>
        <taxon>Pezizomycotina</taxon>
        <taxon>Eurotiomycetes</taxon>
        <taxon>Eurotiomycetidae</taxon>
        <taxon>Eurotiales</taxon>
        <taxon>Aspergillaceae</taxon>
        <taxon>Penicillium</taxon>
    </lineage>
</organism>
<comment type="caution">
    <text evidence="2">The sequence shown here is derived from an EMBL/GenBank/DDBJ whole genome shotgun (WGS) entry which is preliminary data.</text>
</comment>
<evidence type="ECO:0000313" key="2">
    <source>
        <dbReference type="EMBL" id="KAJ5352933.1"/>
    </source>
</evidence>
<reference evidence="2" key="2">
    <citation type="journal article" date="2023" name="IMA Fungus">
        <title>Comparative genomic study of the Penicillium genus elucidates a diverse pangenome and 15 lateral gene transfer events.</title>
        <authorList>
            <person name="Petersen C."/>
            <person name="Sorensen T."/>
            <person name="Nielsen M.R."/>
            <person name="Sondergaard T.E."/>
            <person name="Sorensen J.L."/>
            <person name="Fitzpatrick D.A."/>
            <person name="Frisvad J.C."/>
            <person name="Nielsen K.L."/>
        </authorList>
    </citation>
    <scope>NUCLEOTIDE SEQUENCE</scope>
    <source>
        <strain evidence="2">IBT 35673</strain>
    </source>
</reference>
<name>A0A9W9R8T1_PENBR</name>
<dbReference type="Proteomes" id="UP001147695">
    <property type="component" value="Unassembled WGS sequence"/>
</dbReference>
<feature type="compositionally biased region" description="Basic and acidic residues" evidence="1">
    <location>
        <begin position="40"/>
        <end position="62"/>
    </location>
</feature>
<accession>A0A9W9R8T1</accession>
<sequence>MSDWQEEWAFIPFFETIITTSLLIGRLRFDIWPYDFISDGDTKPGRRPSERGRYSAQVGEKKASRNAPYKGVQVGQLLAMPDDLLAPMVYLNVLPATGYCDDLAAPWSPNRP</sequence>
<gene>
    <name evidence="2" type="ORF">N7452_001907</name>
</gene>
<evidence type="ECO:0000256" key="1">
    <source>
        <dbReference type="SAM" id="MobiDB-lite"/>
    </source>
</evidence>